<accession>A0A9D1TCQ9</accession>
<keyword evidence="3" id="KW-0560">Oxidoreductase</keyword>
<dbReference type="AlphaFoldDB" id="A0A9D1TCQ9"/>
<evidence type="ECO:0000256" key="2">
    <source>
        <dbReference type="ARBA" id="ARBA00022723"/>
    </source>
</evidence>
<evidence type="ECO:0000256" key="4">
    <source>
        <dbReference type="ARBA" id="ARBA00023004"/>
    </source>
</evidence>
<evidence type="ECO:0000256" key="3">
    <source>
        <dbReference type="ARBA" id="ARBA00023002"/>
    </source>
</evidence>
<dbReference type="PRINTS" id="PR00469">
    <property type="entry name" value="PNDRDTASEII"/>
</dbReference>
<dbReference type="GO" id="GO:0051539">
    <property type="term" value="F:4 iron, 4 sulfur cluster binding"/>
    <property type="evidence" value="ECO:0007669"/>
    <property type="project" value="UniProtKB-KW"/>
</dbReference>
<dbReference type="PANTHER" id="PTHR43498">
    <property type="entry name" value="FERREDOXIN:COB-COM HETERODISULFIDE REDUCTASE SUBUNIT A"/>
    <property type="match status" value="1"/>
</dbReference>
<gene>
    <name evidence="6" type="ORF">IAA64_07545</name>
</gene>
<dbReference type="InterPro" id="IPR036188">
    <property type="entry name" value="FAD/NAD-bd_sf"/>
</dbReference>
<comment type="caution">
    <text evidence="6">The sequence shown here is derived from an EMBL/GenBank/DDBJ whole genome shotgun (WGS) entry which is preliminary data.</text>
</comment>
<protein>
    <submittedName>
        <fullName evidence="6">FAD-dependent oxidoreductase</fullName>
    </submittedName>
</protein>
<evidence type="ECO:0000256" key="5">
    <source>
        <dbReference type="ARBA" id="ARBA00023014"/>
    </source>
</evidence>
<dbReference type="GO" id="GO:0046872">
    <property type="term" value="F:metal ion binding"/>
    <property type="evidence" value="ECO:0007669"/>
    <property type="project" value="UniProtKB-KW"/>
</dbReference>
<reference evidence="6" key="2">
    <citation type="journal article" date="2021" name="PeerJ">
        <title>Extensive microbial diversity within the chicken gut microbiome revealed by metagenomics and culture.</title>
        <authorList>
            <person name="Gilroy R."/>
            <person name="Ravi A."/>
            <person name="Getino M."/>
            <person name="Pursley I."/>
            <person name="Horton D.L."/>
            <person name="Alikhan N.F."/>
            <person name="Baker D."/>
            <person name="Gharbi K."/>
            <person name="Hall N."/>
            <person name="Watson M."/>
            <person name="Adriaenssens E.M."/>
            <person name="Foster-Nyarko E."/>
            <person name="Jarju S."/>
            <person name="Secka A."/>
            <person name="Antonio M."/>
            <person name="Oren A."/>
            <person name="Chaudhuri R.R."/>
            <person name="La Ragione R."/>
            <person name="Hildebrand F."/>
            <person name="Pallen M.J."/>
        </authorList>
    </citation>
    <scope>NUCLEOTIDE SEQUENCE</scope>
    <source>
        <strain evidence="6">CHK183-6373</strain>
    </source>
</reference>
<keyword evidence="4" id="KW-0408">Iron</keyword>
<keyword evidence="2" id="KW-0479">Metal-binding</keyword>
<dbReference type="Proteomes" id="UP000886884">
    <property type="component" value="Unassembled WGS sequence"/>
</dbReference>
<dbReference type="SUPFAM" id="SSF51905">
    <property type="entry name" value="FAD/NAD(P)-binding domain"/>
    <property type="match status" value="1"/>
</dbReference>
<dbReference type="Pfam" id="PF12831">
    <property type="entry name" value="FAD_oxidored"/>
    <property type="match status" value="1"/>
</dbReference>
<reference evidence="6" key="1">
    <citation type="submission" date="2020-10" db="EMBL/GenBank/DDBJ databases">
        <authorList>
            <person name="Gilroy R."/>
        </authorList>
    </citation>
    <scope>NUCLEOTIDE SEQUENCE</scope>
    <source>
        <strain evidence="6">CHK183-6373</strain>
    </source>
</reference>
<dbReference type="InterPro" id="IPR039650">
    <property type="entry name" value="HdrA-like"/>
</dbReference>
<evidence type="ECO:0000313" key="6">
    <source>
        <dbReference type="EMBL" id="HIV27805.1"/>
    </source>
</evidence>
<dbReference type="PROSITE" id="PS51257">
    <property type="entry name" value="PROKAR_LIPOPROTEIN"/>
    <property type="match status" value="1"/>
</dbReference>
<organism evidence="6 7">
    <name type="scientific">Candidatus Ornithocaccomicrobium faecavium</name>
    <dbReference type="NCBI Taxonomy" id="2840890"/>
    <lineage>
        <taxon>Bacteria</taxon>
        <taxon>Bacillati</taxon>
        <taxon>Bacillota</taxon>
        <taxon>Clostridia</taxon>
        <taxon>Candidatus Ornithocaccomicrobium</taxon>
    </lineage>
</organism>
<dbReference type="Gene3D" id="3.50.50.60">
    <property type="entry name" value="FAD/NAD(P)-binding domain"/>
    <property type="match status" value="1"/>
</dbReference>
<sequence length="461" mass="49829">MRYMEEAARRVAVREEVDVLVVGGGVAGCVAAISAARAGARTAVIEAFGTLGGAATQGLVTPFMHTGIAGNPMCSAISDELNRRAITLGFGRADAKGNEGHFDPIALAYVLEEAVLAAGVQVRLYTQFCEPVLEEGRVAGVIAQDKAGRFAILAKCVIDCTGDADVAARAGVPCDAGDPETGKNQPISVRYVVSGIDIAAFIEYLRELSQPGFAYPYALNPDFFHAAVVWGRDYPLIETFRAGVRAGELTEEDGKYWQCFSVPGRPDSIAFNCPEFFEHVDGTNPDDLTRAQLEAHRAIYRQMAFYRKHFPGFAGASVSSIAGQVGVRESRRIHGEYMLTNEDVLSHRKFSDAVARSNYPIDVHGHKLRNQEIVSEENTTPYYEIPYRCMVPVGVDGLLVAGRCISSEFVAQSSLRIQPTARALGEAAGIAAAMAVRDGSEVRAIRGEDVRAEMLRRGARF</sequence>
<keyword evidence="5" id="KW-0411">Iron-sulfur</keyword>
<name>A0A9D1TCQ9_9FIRM</name>
<dbReference type="GO" id="GO:0016491">
    <property type="term" value="F:oxidoreductase activity"/>
    <property type="evidence" value="ECO:0007669"/>
    <property type="project" value="UniProtKB-KW"/>
</dbReference>
<dbReference type="PANTHER" id="PTHR43498:SF1">
    <property type="entry name" value="COB--COM HETERODISULFIDE REDUCTASE IRON-SULFUR SUBUNIT A"/>
    <property type="match status" value="1"/>
</dbReference>
<proteinExistence type="predicted"/>
<keyword evidence="1" id="KW-0004">4Fe-4S</keyword>
<dbReference type="EMBL" id="DVOT01000134">
    <property type="protein sequence ID" value="HIV27805.1"/>
    <property type="molecule type" value="Genomic_DNA"/>
</dbReference>
<evidence type="ECO:0000256" key="1">
    <source>
        <dbReference type="ARBA" id="ARBA00022485"/>
    </source>
</evidence>
<evidence type="ECO:0000313" key="7">
    <source>
        <dbReference type="Proteomes" id="UP000886884"/>
    </source>
</evidence>